<dbReference type="Gene3D" id="3.50.4.10">
    <property type="entry name" value="Hepatocyte Growth Factor"/>
    <property type="match status" value="1"/>
</dbReference>
<dbReference type="SUPFAM" id="SSF49785">
    <property type="entry name" value="Galactose-binding domain-like"/>
    <property type="match status" value="1"/>
</dbReference>
<dbReference type="GO" id="GO:0005886">
    <property type="term" value="C:plasma membrane"/>
    <property type="evidence" value="ECO:0007669"/>
    <property type="project" value="TreeGrafter"/>
</dbReference>
<protein>
    <submittedName>
        <fullName evidence="2">Uncharacterized protein</fullName>
    </submittedName>
</protein>
<proteinExistence type="predicted"/>
<dbReference type="PANTHER" id="PTHR46806">
    <property type="entry name" value="F5/8 TYPE C DOMAIN-CONTAINING PROTEIN"/>
    <property type="match status" value="1"/>
</dbReference>
<dbReference type="PANTHER" id="PTHR46806:SF7">
    <property type="entry name" value="COAGULATION FACTOR VIII"/>
    <property type="match status" value="1"/>
</dbReference>
<dbReference type="GO" id="GO:0038023">
    <property type="term" value="F:signaling receptor activity"/>
    <property type="evidence" value="ECO:0007669"/>
    <property type="project" value="TreeGrafter"/>
</dbReference>
<evidence type="ECO:0000313" key="2">
    <source>
        <dbReference type="EMBL" id="CAH1794488.1"/>
    </source>
</evidence>
<evidence type="ECO:0000256" key="1">
    <source>
        <dbReference type="ARBA" id="ARBA00023157"/>
    </source>
</evidence>
<gene>
    <name evidence="2" type="ORF">OFUS_LOCUS19172</name>
</gene>
<keyword evidence="3" id="KW-1185">Reference proteome</keyword>
<organism evidence="2 3">
    <name type="scientific">Owenia fusiformis</name>
    <name type="common">Polychaete worm</name>
    <dbReference type="NCBI Taxonomy" id="6347"/>
    <lineage>
        <taxon>Eukaryota</taxon>
        <taxon>Metazoa</taxon>
        <taxon>Spiralia</taxon>
        <taxon>Lophotrochozoa</taxon>
        <taxon>Annelida</taxon>
        <taxon>Polychaeta</taxon>
        <taxon>Sedentaria</taxon>
        <taxon>Canalipalpata</taxon>
        <taxon>Sabellida</taxon>
        <taxon>Oweniida</taxon>
        <taxon>Oweniidae</taxon>
        <taxon>Owenia</taxon>
    </lineage>
</organism>
<dbReference type="InterPro" id="IPR050633">
    <property type="entry name" value="Neuropilin_MCO_CoagFactor"/>
</dbReference>
<name>A0A8J1U8M1_OWEFU</name>
<evidence type="ECO:0000313" key="3">
    <source>
        <dbReference type="Proteomes" id="UP000749559"/>
    </source>
</evidence>
<dbReference type="InterPro" id="IPR000421">
    <property type="entry name" value="FA58C"/>
</dbReference>
<dbReference type="SUPFAM" id="SSF57414">
    <property type="entry name" value="Hairpin loop containing domain-like"/>
    <property type="match status" value="1"/>
</dbReference>
<sequence>MAIRMHCVLKLIVIWIVSLGYTTCSNGIKSSQINLRHGKHIIAVPSQVLTAPYVLQCARNCHNRKTCTSFNFNEESKSCELIDENISHPLEVVDENSWVFGTTESHCSTEGDIYVCNCKESNPITQDCTVHGLGFSEGGTKTHNEFAASFYNPEREPSKARLGNDLGWVAFDDGSVPWNSWLQLDLGSDITVHRIDTQGCSGCSVKKWVTSFVLKYTLDQVVWCSYKENKTVQVFTGNSNSTGVKTNVMSHPFVARVLRLYPISLYDTEGGTAKIGLRVEVYGC</sequence>
<dbReference type="Pfam" id="PF00754">
    <property type="entry name" value="F5_F8_type_C"/>
    <property type="match status" value="1"/>
</dbReference>
<dbReference type="PROSITE" id="PS50022">
    <property type="entry name" value="FA58C_3"/>
    <property type="match status" value="1"/>
</dbReference>
<dbReference type="CDD" id="cd00057">
    <property type="entry name" value="FA58C"/>
    <property type="match status" value="1"/>
</dbReference>
<dbReference type="PROSITE" id="PS50948">
    <property type="entry name" value="PAN"/>
    <property type="match status" value="1"/>
</dbReference>
<comment type="caution">
    <text evidence="2">The sequence shown here is derived from an EMBL/GenBank/DDBJ whole genome shotgun (WGS) entry which is preliminary data.</text>
</comment>
<reference evidence="2" key="1">
    <citation type="submission" date="2022-03" db="EMBL/GenBank/DDBJ databases">
        <authorList>
            <person name="Martin C."/>
        </authorList>
    </citation>
    <scope>NUCLEOTIDE SEQUENCE</scope>
</reference>
<accession>A0A8J1U8M1</accession>
<dbReference type="Pfam" id="PF00024">
    <property type="entry name" value="PAN_1"/>
    <property type="match status" value="1"/>
</dbReference>
<dbReference type="AlphaFoldDB" id="A0A8J1U8M1"/>
<dbReference type="PROSITE" id="PS01285">
    <property type="entry name" value="FA58C_1"/>
    <property type="match status" value="1"/>
</dbReference>
<dbReference type="Proteomes" id="UP000749559">
    <property type="component" value="Unassembled WGS sequence"/>
</dbReference>
<dbReference type="InterPro" id="IPR008979">
    <property type="entry name" value="Galactose-bd-like_sf"/>
</dbReference>
<dbReference type="OrthoDB" id="5958890at2759"/>
<dbReference type="InterPro" id="IPR003609">
    <property type="entry name" value="Pan_app"/>
</dbReference>
<dbReference type="EMBL" id="CAIIXF020000009">
    <property type="protein sequence ID" value="CAH1794488.1"/>
    <property type="molecule type" value="Genomic_DNA"/>
</dbReference>
<keyword evidence="1" id="KW-1015">Disulfide bond</keyword>
<dbReference type="SMART" id="SM00231">
    <property type="entry name" value="FA58C"/>
    <property type="match status" value="1"/>
</dbReference>
<dbReference type="Gene3D" id="2.60.120.260">
    <property type="entry name" value="Galactose-binding domain-like"/>
    <property type="match status" value="1"/>
</dbReference>